<feature type="domain" description="AMP-binding enzyme C-terminal" evidence="1">
    <location>
        <begin position="8"/>
        <end position="87"/>
    </location>
</feature>
<dbReference type="InterPro" id="IPR025110">
    <property type="entry name" value="AMP-bd_C"/>
</dbReference>
<dbReference type="GO" id="GO:0006631">
    <property type="term" value="P:fatty acid metabolic process"/>
    <property type="evidence" value="ECO:0007669"/>
    <property type="project" value="TreeGrafter"/>
</dbReference>
<keyword evidence="3" id="KW-1185">Reference proteome</keyword>
<protein>
    <recommendedName>
        <fullName evidence="1">AMP-binding enzyme C-terminal domain-containing protein</fullName>
    </recommendedName>
</protein>
<name>A0A4U6XR57_9PEZI</name>
<evidence type="ECO:0000313" key="2">
    <source>
        <dbReference type="EMBL" id="TKW58304.1"/>
    </source>
</evidence>
<comment type="caution">
    <text evidence="2">The sequence shown here is derived from an EMBL/GenBank/DDBJ whole genome shotgun (WGS) entry which is preliminary data.</text>
</comment>
<accession>A0A4U6XR57</accession>
<gene>
    <name evidence="2" type="ORF">CTA1_12132</name>
</gene>
<dbReference type="STRING" id="1306861.A0A4U6XR57"/>
<sequence length="98" mass="11115">MGNISPNEIEDRLLSHPAIVECCVVGLWHKKYSEVVAIFLRALEKTTPLSDAEVRSWMRDKLGRIKAPSQVFWIEHADVGSALPKTAGEKYQKHHVFC</sequence>
<evidence type="ECO:0000259" key="1">
    <source>
        <dbReference type="Pfam" id="PF13193"/>
    </source>
</evidence>
<dbReference type="GO" id="GO:0031956">
    <property type="term" value="F:medium-chain fatty acid-CoA ligase activity"/>
    <property type="evidence" value="ECO:0007669"/>
    <property type="project" value="TreeGrafter"/>
</dbReference>
<reference evidence="2 3" key="1">
    <citation type="journal article" date="2019" name="PLoS ONE">
        <title>Comparative genome analysis indicates high evolutionary potential of pathogenicity genes in Colletotrichum tanaceti.</title>
        <authorList>
            <person name="Lelwala R.V."/>
            <person name="Korhonen P.K."/>
            <person name="Young N.D."/>
            <person name="Scott J.B."/>
            <person name="Ades P.A."/>
            <person name="Gasser R.B."/>
            <person name="Taylor P.W.J."/>
        </authorList>
    </citation>
    <scope>NUCLEOTIDE SEQUENCE [LARGE SCALE GENOMIC DNA]</scope>
    <source>
        <strain evidence="2">BRIP57314</strain>
    </source>
</reference>
<dbReference type="EMBL" id="PJEX01000027">
    <property type="protein sequence ID" value="TKW58304.1"/>
    <property type="molecule type" value="Genomic_DNA"/>
</dbReference>
<dbReference type="InterPro" id="IPR045851">
    <property type="entry name" value="AMP-bd_C_sf"/>
</dbReference>
<dbReference type="AlphaFoldDB" id="A0A4U6XR57"/>
<dbReference type="PANTHER" id="PTHR43201">
    <property type="entry name" value="ACYL-COA SYNTHETASE"/>
    <property type="match status" value="1"/>
</dbReference>
<dbReference type="SUPFAM" id="SSF56801">
    <property type="entry name" value="Acetyl-CoA synthetase-like"/>
    <property type="match status" value="1"/>
</dbReference>
<dbReference type="OrthoDB" id="10253115at2759"/>
<proteinExistence type="predicted"/>
<evidence type="ECO:0000313" key="3">
    <source>
        <dbReference type="Proteomes" id="UP000310108"/>
    </source>
</evidence>
<organism evidence="2 3">
    <name type="scientific">Colletotrichum tanaceti</name>
    <dbReference type="NCBI Taxonomy" id="1306861"/>
    <lineage>
        <taxon>Eukaryota</taxon>
        <taxon>Fungi</taxon>
        <taxon>Dikarya</taxon>
        <taxon>Ascomycota</taxon>
        <taxon>Pezizomycotina</taxon>
        <taxon>Sordariomycetes</taxon>
        <taxon>Hypocreomycetidae</taxon>
        <taxon>Glomerellales</taxon>
        <taxon>Glomerellaceae</taxon>
        <taxon>Colletotrichum</taxon>
        <taxon>Colletotrichum destructivum species complex</taxon>
    </lineage>
</organism>
<dbReference type="Gene3D" id="3.30.300.30">
    <property type="match status" value="1"/>
</dbReference>
<dbReference type="PANTHER" id="PTHR43201:SF6">
    <property type="entry name" value="ACYL COA SYNTHETASE (EUROFUNG)"/>
    <property type="match status" value="1"/>
</dbReference>
<dbReference type="Pfam" id="PF13193">
    <property type="entry name" value="AMP-binding_C"/>
    <property type="match status" value="1"/>
</dbReference>
<dbReference type="Proteomes" id="UP000310108">
    <property type="component" value="Unassembled WGS sequence"/>
</dbReference>